<reference evidence="2 3" key="1">
    <citation type="submission" date="2017-02" db="EMBL/GenBank/DDBJ databases">
        <title>Complete genome sequences of Mycobacterium kansasii strains isolated from rhesus macaques.</title>
        <authorList>
            <person name="Panda A."/>
            <person name="Nagaraj S."/>
            <person name="Zhao X."/>
            <person name="Tettelin H."/>
            <person name="Detolla L.J."/>
        </authorList>
    </citation>
    <scope>NUCLEOTIDE SEQUENCE [LARGE SCALE GENOMIC DNA]</scope>
    <source>
        <strain evidence="2 3">11-3813</strain>
    </source>
</reference>
<comment type="caution">
    <text evidence="2">The sequence shown here is derived from an EMBL/GenBank/DDBJ whole genome shotgun (WGS) entry which is preliminary data.</text>
</comment>
<name>A0A1V3WF02_MYCKA</name>
<evidence type="ECO:0000313" key="2">
    <source>
        <dbReference type="EMBL" id="OOK65564.1"/>
    </source>
</evidence>
<evidence type="ECO:0000256" key="1">
    <source>
        <dbReference type="SAM" id="MobiDB-lite"/>
    </source>
</evidence>
<sequence>MVAHLTVDYVAVGRAYCCDEGFSTPNTAPCGSDKTAEHPTVGISNGAAIT</sequence>
<evidence type="ECO:0000313" key="3">
    <source>
        <dbReference type="Proteomes" id="UP000189229"/>
    </source>
</evidence>
<feature type="region of interest" description="Disordered" evidence="1">
    <location>
        <begin position="28"/>
        <end position="50"/>
    </location>
</feature>
<dbReference type="Proteomes" id="UP000189229">
    <property type="component" value="Unassembled WGS sequence"/>
</dbReference>
<accession>A0A1V3WF02</accession>
<organism evidence="2 3">
    <name type="scientific">Mycobacterium kansasii</name>
    <dbReference type="NCBI Taxonomy" id="1768"/>
    <lineage>
        <taxon>Bacteria</taxon>
        <taxon>Bacillati</taxon>
        <taxon>Actinomycetota</taxon>
        <taxon>Actinomycetes</taxon>
        <taxon>Mycobacteriales</taxon>
        <taxon>Mycobacteriaceae</taxon>
        <taxon>Mycobacterium</taxon>
    </lineage>
</organism>
<proteinExistence type="predicted"/>
<gene>
    <name evidence="2" type="ORF">BZL30_8703</name>
</gene>
<dbReference type="EMBL" id="MVBM01000010">
    <property type="protein sequence ID" value="OOK65564.1"/>
    <property type="molecule type" value="Genomic_DNA"/>
</dbReference>
<dbReference type="AlphaFoldDB" id="A0A1V3WF02"/>
<protein>
    <submittedName>
        <fullName evidence="2">Uncharacterized protein</fullName>
    </submittedName>
</protein>